<dbReference type="PRINTS" id="PR00455">
    <property type="entry name" value="HTHTETR"/>
</dbReference>
<evidence type="ECO:0000256" key="2">
    <source>
        <dbReference type="ARBA" id="ARBA00023125"/>
    </source>
</evidence>
<evidence type="ECO:0000313" key="7">
    <source>
        <dbReference type="Proteomes" id="UP001596200"/>
    </source>
</evidence>
<accession>A0ABW1GBR9</accession>
<dbReference type="InterPro" id="IPR041347">
    <property type="entry name" value="MftR_C"/>
</dbReference>
<protein>
    <submittedName>
        <fullName evidence="6">TetR/AcrR family transcriptional regulator</fullName>
    </submittedName>
</protein>
<dbReference type="Gene3D" id="1.10.10.60">
    <property type="entry name" value="Homeodomain-like"/>
    <property type="match status" value="1"/>
</dbReference>
<dbReference type="PROSITE" id="PS50977">
    <property type="entry name" value="HTH_TETR_2"/>
    <property type="match status" value="1"/>
</dbReference>
<organism evidence="6 7">
    <name type="scientific">Streptomyces pulveraceus</name>
    <dbReference type="NCBI Taxonomy" id="68258"/>
    <lineage>
        <taxon>Bacteria</taxon>
        <taxon>Bacillati</taxon>
        <taxon>Actinomycetota</taxon>
        <taxon>Actinomycetes</taxon>
        <taxon>Kitasatosporales</taxon>
        <taxon>Streptomycetaceae</taxon>
        <taxon>Streptomyces</taxon>
    </lineage>
</organism>
<feature type="domain" description="HTH tetR-type" evidence="5">
    <location>
        <begin position="7"/>
        <end position="67"/>
    </location>
</feature>
<dbReference type="PANTHER" id="PTHR30055">
    <property type="entry name" value="HTH-TYPE TRANSCRIPTIONAL REGULATOR RUTR"/>
    <property type="match status" value="1"/>
</dbReference>
<proteinExistence type="predicted"/>
<evidence type="ECO:0000313" key="6">
    <source>
        <dbReference type="EMBL" id="MFC5912181.1"/>
    </source>
</evidence>
<dbReference type="EMBL" id="JBHSPU010000001">
    <property type="protein sequence ID" value="MFC5912181.1"/>
    <property type="molecule type" value="Genomic_DNA"/>
</dbReference>
<dbReference type="Gene3D" id="1.10.357.10">
    <property type="entry name" value="Tetracycline Repressor, domain 2"/>
    <property type="match status" value="1"/>
</dbReference>
<reference evidence="7" key="1">
    <citation type="journal article" date="2019" name="Int. J. Syst. Evol. Microbiol.">
        <title>The Global Catalogue of Microorganisms (GCM) 10K type strain sequencing project: providing services to taxonomists for standard genome sequencing and annotation.</title>
        <authorList>
            <consortium name="The Broad Institute Genomics Platform"/>
            <consortium name="The Broad Institute Genome Sequencing Center for Infectious Disease"/>
            <person name="Wu L."/>
            <person name="Ma J."/>
        </authorList>
    </citation>
    <scope>NUCLEOTIDE SEQUENCE [LARGE SCALE GENOMIC DNA]</scope>
    <source>
        <strain evidence="7">JCM 4147</strain>
    </source>
</reference>
<evidence type="ECO:0000256" key="1">
    <source>
        <dbReference type="ARBA" id="ARBA00023015"/>
    </source>
</evidence>
<keyword evidence="3" id="KW-0804">Transcription</keyword>
<dbReference type="Pfam" id="PF00440">
    <property type="entry name" value="TetR_N"/>
    <property type="match status" value="1"/>
</dbReference>
<dbReference type="InterPro" id="IPR050109">
    <property type="entry name" value="HTH-type_TetR-like_transc_reg"/>
</dbReference>
<evidence type="ECO:0000256" key="4">
    <source>
        <dbReference type="PROSITE-ProRule" id="PRU00335"/>
    </source>
</evidence>
<feature type="DNA-binding region" description="H-T-H motif" evidence="4">
    <location>
        <begin position="30"/>
        <end position="49"/>
    </location>
</feature>
<keyword evidence="7" id="KW-1185">Reference proteome</keyword>
<keyword evidence="1" id="KW-0805">Transcription regulation</keyword>
<comment type="caution">
    <text evidence="6">The sequence shown here is derived from an EMBL/GenBank/DDBJ whole genome shotgun (WGS) entry which is preliminary data.</text>
</comment>
<keyword evidence="2 4" id="KW-0238">DNA-binding</keyword>
<dbReference type="SUPFAM" id="SSF46689">
    <property type="entry name" value="Homeodomain-like"/>
    <property type="match status" value="1"/>
</dbReference>
<sequence length="190" mass="20470">MRERKKLRTRIAIRGAAHRLIAEQGYEATTVEQIAAAAEVSPSTVFRYFPAKEDIVLGDAYDPALGAALRGRPRGEPPLESLRHVLTGTLAASLATGEQELRQRTRLMVEVPAIRLRMAESMSGTAAVLADVLAARSGRAPDDLAVRVFVAAVLGTLREVTLYWGEHGQEGDLVAMVDRALGALEDGLTL</sequence>
<dbReference type="InterPro" id="IPR009057">
    <property type="entry name" value="Homeodomain-like_sf"/>
</dbReference>
<gene>
    <name evidence="6" type="ORF">ACFP1B_01815</name>
</gene>
<dbReference type="PANTHER" id="PTHR30055:SF234">
    <property type="entry name" value="HTH-TYPE TRANSCRIPTIONAL REGULATOR BETI"/>
    <property type="match status" value="1"/>
</dbReference>
<evidence type="ECO:0000259" key="5">
    <source>
        <dbReference type="PROSITE" id="PS50977"/>
    </source>
</evidence>
<evidence type="ECO:0000256" key="3">
    <source>
        <dbReference type="ARBA" id="ARBA00023163"/>
    </source>
</evidence>
<dbReference type="Pfam" id="PF17754">
    <property type="entry name" value="TetR_C_14"/>
    <property type="match status" value="1"/>
</dbReference>
<dbReference type="Proteomes" id="UP001596200">
    <property type="component" value="Unassembled WGS sequence"/>
</dbReference>
<dbReference type="InterPro" id="IPR001647">
    <property type="entry name" value="HTH_TetR"/>
</dbReference>
<name>A0ABW1GBR9_9ACTN</name>
<dbReference type="RefSeq" id="WP_386419533.1">
    <property type="nucleotide sequence ID" value="NZ_BAAATU010000007.1"/>
</dbReference>